<evidence type="ECO:0000256" key="3">
    <source>
        <dbReference type="ARBA" id="ARBA00007025"/>
    </source>
</evidence>
<keyword evidence="7" id="KW-0227">DNA damage</keyword>
<dbReference type="InterPro" id="IPR027417">
    <property type="entry name" value="P-loop_NTPase"/>
</dbReference>
<dbReference type="Xenbase" id="XB-GENE-6252010">
    <property type="gene designation" value="smarcad1.S"/>
</dbReference>
<dbReference type="GO" id="GO:0003677">
    <property type="term" value="F:DNA binding"/>
    <property type="evidence" value="ECO:0000318"/>
    <property type="project" value="GO_Central"/>
</dbReference>
<evidence type="ECO:0000256" key="16">
    <source>
        <dbReference type="SAM" id="MobiDB-lite"/>
    </source>
</evidence>
<evidence type="ECO:0000256" key="4">
    <source>
        <dbReference type="ARBA" id="ARBA00012551"/>
    </source>
</evidence>
<evidence type="ECO:0000313" key="21">
    <source>
        <dbReference type="RefSeq" id="XP_018098898.1"/>
    </source>
</evidence>
<feature type="region of interest" description="Disordered" evidence="16">
    <location>
        <begin position="173"/>
        <end position="235"/>
    </location>
</feature>
<dbReference type="PROSITE" id="PS51140">
    <property type="entry name" value="CUE"/>
    <property type="match status" value="1"/>
</dbReference>
<keyword evidence="14" id="KW-0539">Nucleus</keyword>
<feature type="compositionally biased region" description="Polar residues" evidence="16">
    <location>
        <begin position="25"/>
        <end position="45"/>
    </location>
</feature>
<dbReference type="GO" id="GO:0016787">
    <property type="term" value="F:hydrolase activity"/>
    <property type="evidence" value="ECO:0007669"/>
    <property type="project" value="UniProtKB-KW"/>
</dbReference>
<dbReference type="FunFam" id="3.40.50.300:FF:000639">
    <property type="entry name" value="SWI/SNF-related matrix-associated actin-dependent regulator of chromatin subfamily A containing DEAD/H box 1 isoform X1"/>
    <property type="match status" value="1"/>
</dbReference>
<dbReference type="InterPro" id="IPR001650">
    <property type="entry name" value="Helicase_C-like"/>
</dbReference>
<dbReference type="FunFam" id="3.40.50.10810:FF:000014">
    <property type="entry name" value="SWI/SNF-related matrix-associated actin-dependent regulator of chromatin subfamily A containing DEAD/H box 1"/>
    <property type="match status" value="1"/>
</dbReference>
<dbReference type="SUPFAM" id="SSF46934">
    <property type="entry name" value="UBA-like"/>
    <property type="match status" value="1"/>
</dbReference>
<dbReference type="Pfam" id="PF00271">
    <property type="entry name" value="Helicase_C"/>
    <property type="match status" value="1"/>
</dbReference>
<feature type="region of interest" description="Disordered" evidence="16">
    <location>
        <begin position="15"/>
        <end position="128"/>
    </location>
</feature>
<feature type="compositionally biased region" description="Acidic residues" evidence="16">
    <location>
        <begin position="207"/>
        <end position="219"/>
    </location>
</feature>
<evidence type="ECO:0000256" key="8">
    <source>
        <dbReference type="ARBA" id="ARBA00022801"/>
    </source>
</evidence>
<dbReference type="RefSeq" id="XP_018098898.1">
    <property type="nucleotide sequence ID" value="XM_018243409.2"/>
</dbReference>
<dbReference type="GeneID" id="443627"/>
<dbReference type="InterPro" id="IPR014001">
    <property type="entry name" value="Helicase_ATP-bd"/>
</dbReference>
<dbReference type="GO" id="GO:0045944">
    <property type="term" value="P:positive regulation of transcription by RNA polymerase II"/>
    <property type="evidence" value="ECO:0000318"/>
    <property type="project" value="GO_Central"/>
</dbReference>
<dbReference type="GO" id="GO:0140750">
    <property type="term" value="F:nucleosome array spacer activity"/>
    <property type="evidence" value="ECO:0000318"/>
    <property type="project" value="GO_Central"/>
</dbReference>
<evidence type="ECO:0000256" key="15">
    <source>
        <dbReference type="ARBA" id="ARBA00048432"/>
    </source>
</evidence>
<proteinExistence type="inferred from homology"/>
<dbReference type="STRING" id="8355.A0A1L8HMC3"/>
<dbReference type="Proteomes" id="UP000186698">
    <property type="component" value="Chromosome 1S"/>
</dbReference>
<feature type="domain" description="Helicase C-terminal" evidence="19">
    <location>
        <begin position="833"/>
        <end position="985"/>
    </location>
</feature>
<comment type="similarity">
    <text evidence="3">Belongs to the SNF2/RAD54 helicase family.</text>
</comment>
<dbReference type="CDD" id="cd18793">
    <property type="entry name" value="SF2_C_SNF"/>
    <property type="match status" value="1"/>
</dbReference>
<evidence type="ECO:0000256" key="7">
    <source>
        <dbReference type="ARBA" id="ARBA00022763"/>
    </source>
</evidence>
<dbReference type="Bgee" id="443627">
    <property type="expression patterns" value="Expressed in zone of skin and 19 other cell types or tissues"/>
</dbReference>
<evidence type="ECO:0000256" key="11">
    <source>
        <dbReference type="ARBA" id="ARBA00022853"/>
    </source>
</evidence>
<feature type="compositionally biased region" description="Basic and acidic residues" evidence="16">
    <location>
        <begin position="320"/>
        <end position="331"/>
    </location>
</feature>
<dbReference type="PROSITE" id="PS51194">
    <property type="entry name" value="HELICASE_CTER"/>
    <property type="match status" value="1"/>
</dbReference>
<evidence type="ECO:0000259" key="17">
    <source>
        <dbReference type="PROSITE" id="PS51140"/>
    </source>
</evidence>
<dbReference type="GO" id="GO:0000729">
    <property type="term" value="P:DNA double-strand break processing"/>
    <property type="evidence" value="ECO:0000318"/>
    <property type="project" value="GO_Central"/>
</dbReference>
<reference evidence="21 22" key="1">
    <citation type="submission" date="2022-04" db="UniProtKB">
        <authorList>
            <consortium name="RefSeq"/>
        </authorList>
    </citation>
    <scope>IDENTIFICATION</scope>
    <source>
        <strain evidence="21 22">J_2021</strain>
        <tissue evidence="21 22">Erythrocytes</tissue>
    </source>
</reference>
<evidence type="ECO:0000259" key="19">
    <source>
        <dbReference type="PROSITE" id="PS51194"/>
    </source>
</evidence>
<evidence type="ECO:0000256" key="12">
    <source>
        <dbReference type="ARBA" id="ARBA00023125"/>
    </source>
</evidence>
<keyword evidence="5" id="KW-0158">Chromosome</keyword>
<dbReference type="GO" id="GO:0000785">
    <property type="term" value="C:chromatin"/>
    <property type="evidence" value="ECO:0000318"/>
    <property type="project" value="GO_Central"/>
</dbReference>
<keyword evidence="6" id="KW-0547">Nucleotide-binding</keyword>
<dbReference type="AlphaFoldDB" id="A0A1L8HMC3"/>
<keyword evidence="8" id="KW-0378">Hydrolase</keyword>
<evidence type="ECO:0000256" key="13">
    <source>
        <dbReference type="ARBA" id="ARBA00023204"/>
    </source>
</evidence>
<dbReference type="RefSeq" id="XP_018098899.1">
    <property type="nucleotide sequence ID" value="XM_018243410.2"/>
</dbReference>
<dbReference type="GO" id="GO:0003682">
    <property type="term" value="F:chromatin binding"/>
    <property type="evidence" value="ECO:0000318"/>
    <property type="project" value="GO_Central"/>
</dbReference>
<feature type="compositionally biased region" description="Basic and acidic residues" evidence="16">
    <location>
        <begin position="220"/>
        <end position="235"/>
    </location>
</feature>
<evidence type="ECO:0000256" key="9">
    <source>
        <dbReference type="ARBA" id="ARBA00022806"/>
    </source>
</evidence>
<dbReference type="CDD" id="cd14279">
    <property type="entry name" value="CUE"/>
    <property type="match status" value="1"/>
</dbReference>
<organism evidence="21">
    <name type="scientific">Xenopus laevis</name>
    <name type="common">African clawed frog</name>
    <dbReference type="NCBI Taxonomy" id="8355"/>
    <lineage>
        <taxon>Eukaryota</taxon>
        <taxon>Metazoa</taxon>
        <taxon>Chordata</taxon>
        <taxon>Craniata</taxon>
        <taxon>Vertebrata</taxon>
        <taxon>Euteleostomi</taxon>
        <taxon>Amphibia</taxon>
        <taxon>Batrachia</taxon>
        <taxon>Anura</taxon>
        <taxon>Pipoidea</taxon>
        <taxon>Pipidae</taxon>
        <taxon>Xenopodinae</taxon>
        <taxon>Xenopus</taxon>
        <taxon>Xenopus</taxon>
    </lineage>
</organism>
<dbReference type="InterPro" id="IPR000330">
    <property type="entry name" value="SNF2_N"/>
</dbReference>
<dbReference type="Gene3D" id="3.40.50.10810">
    <property type="entry name" value="Tandem AAA-ATPase domain"/>
    <property type="match status" value="1"/>
</dbReference>
<keyword evidence="9" id="KW-0347">Helicase</keyword>
<dbReference type="Pfam" id="PF00176">
    <property type="entry name" value="SNF2-rel_dom"/>
    <property type="match status" value="1"/>
</dbReference>
<evidence type="ECO:0000313" key="20">
    <source>
        <dbReference type="Proteomes" id="UP000186698"/>
    </source>
</evidence>
<feature type="compositionally biased region" description="Basic and acidic residues" evidence="16">
    <location>
        <begin position="282"/>
        <end position="295"/>
    </location>
</feature>
<dbReference type="CTD" id="443627"/>
<feature type="domain" description="CUE" evidence="17">
    <location>
        <begin position="220"/>
        <end position="263"/>
    </location>
</feature>
<gene>
    <name evidence="21 22 23" type="primary">smarcad1.S</name>
</gene>
<dbReference type="InterPro" id="IPR038718">
    <property type="entry name" value="SNF2-like_sf"/>
</dbReference>
<comment type="catalytic activity">
    <reaction evidence="15">
        <text>ATP + H2O = ADP + phosphate + H(+)</text>
        <dbReference type="Rhea" id="RHEA:13065"/>
        <dbReference type="ChEBI" id="CHEBI:15377"/>
        <dbReference type="ChEBI" id="CHEBI:15378"/>
        <dbReference type="ChEBI" id="CHEBI:30616"/>
        <dbReference type="ChEBI" id="CHEBI:43474"/>
        <dbReference type="ChEBI" id="CHEBI:456216"/>
        <dbReference type="EC" id="3.6.4.12"/>
    </reaction>
    <physiologicalReaction direction="left-to-right" evidence="15">
        <dbReference type="Rhea" id="RHEA:13066"/>
    </physiologicalReaction>
</comment>
<dbReference type="GO" id="GO:0043130">
    <property type="term" value="F:ubiquitin binding"/>
    <property type="evidence" value="ECO:0007669"/>
    <property type="project" value="InterPro"/>
</dbReference>
<evidence type="ECO:0000256" key="5">
    <source>
        <dbReference type="ARBA" id="ARBA00022454"/>
    </source>
</evidence>
<keyword evidence="13" id="KW-0234">DNA repair</keyword>
<keyword evidence="10" id="KW-0067">ATP-binding</keyword>
<evidence type="ECO:0000313" key="23">
    <source>
        <dbReference type="Xenbase" id="XB-GENE-6252010"/>
    </source>
</evidence>
<evidence type="ECO:0000259" key="18">
    <source>
        <dbReference type="PROSITE" id="PS51192"/>
    </source>
</evidence>
<dbReference type="InterPro" id="IPR049730">
    <property type="entry name" value="SNF2/RAD54-like_C"/>
</dbReference>
<evidence type="ECO:0000313" key="22">
    <source>
        <dbReference type="RefSeq" id="XP_018098899.1"/>
    </source>
</evidence>
<dbReference type="AGR" id="Xenbase:XB-GENE-6252010"/>
<evidence type="ECO:0000256" key="10">
    <source>
        <dbReference type="ARBA" id="ARBA00022840"/>
    </source>
</evidence>
<dbReference type="CDD" id="cd17998">
    <property type="entry name" value="DEXHc_SMARCAD1"/>
    <property type="match status" value="1"/>
</dbReference>
<dbReference type="GO" id="GO:0005524">
    <property type="term" value="F:ATP binding"/>
    <property type="evidence" value="ECO:0007669"/>
    <property type="project" value="UniProtKB-KW"/>
</dbReference>
<dbReference type="GO" id="GO:0005634">
    <property type="term" value="C:nucleus"/>
    <property type="evidence" value="ECO:0000318"/>
    <property type="project" value="GO_Central"/>
</dbReference>
<feature type="domain" description="Helicase ATP-binding" evidence="18">
    <location>
        <begin position="484"/>
        <end position="652"/>
    </location>
</feature>
<dbReference type="EC" id="3.6.4.12" evidence="4"/>
<keyword evidence="11" id="KW-0156">Chromatin regulator</keyword>
<dbReference type="InterPro" id="IPR003892">
    <property type="entry name" value="CUE"/>
</dbReference>
<dbReference type="SMART" id="SM00490">
    <property type="entry name" value="HELICc"/>
    <property type="match status" value="1"/>
</dbReference>
<comment type="subcellular location">
    <subcellularLocation>
        <location evidence="2">Chromosome</location>
    </subcellularLocation>
    <subcellularLocation>
        <location evidence="1">Nucleus</location>
    </subcellularLocation>
</comment>
<sequence length="1001" mass="114284">MSAFNLERFRFDKSKKIDTAFGEKGSSSRPSTPVSHLEENVTSIPETPEAKRTSTPSLFKKDKGVGFMDSDSENEDHQSKSILGSTHWKSHPREENGTSDSVTDDSADEYLQVKRPPASTSQEMDGSKYKKLQSLKEIFPKQNNEELLQLIESTSTLDGAVAAGVVLFNKKGSSRKRKLDEVPKDSSPVHKGINGQATKKTKIAAPSEDDSSLSEDDWEKQEASVKKLQRHFPDLDKEDLREVLQEHDWSFHEALEALKLFAEDETDALQNASKNEVGNGKELSRSNKNNHESSAKAKAHQTHKAMAPNGVKKKTKGKKKIESAKRDTRDPESEESASDAGSCLDEDYSSGDEKLEEEYKAKILSFLQDASLDELYLIPRCSHKKAQKITELRPFSSWESLFQKMTRSNGLSEDLIWDCQTLIKEREVVMKLMNKCEEISRTLTKQVTQLTEDGECGWNIEQPSIMSENLVLKPYQKIGLNWLALLHKHNVNMILADEMGLGKTVQAIAFLAYLYITGDTGPHLVVVPASTMDNWIREFNQWCPSMDVLLYYGSQEERRHLRYDILNKVVEFSVIVTTYNCAISSAEDRSLFRRLKLNFAVFDEGHMLKNMSAIRYQHLMTLNAKSRLLLTGTPVQNNLLELMSLLNFVMPHMFSSSTSEIKRLFSSKAKSTDEQSSFEKERIAHAKQIMKPFILRRVKNEVLKQLPPKQDQIKFCQMSKKQEQLYSDLLNKLKKSIDVTEKNTELCNVMMHLRKMANHPLLHRQYFTAERLRTMSKLMLKEPTHCEANPDLIFEDMEVMTDFELHRLCGEFATLSQYKLEKELILDSGKFNVLEKLLSDIKKKGDRVVLFSQFTMMLDIIEVFLRHHQHRYVRLDGKTQISERIHLIDEFNTDMDIFIFLLSTKAGGLGINLTSANIVILHDIDCNPYNDKQAEDRCHRVGQTKEVNVIKLIGKETIEESMLKISQQKLRLEQDMTTVDTGDEGTIPLDMATLLKTSLGL</sequence>
<accession>A0A1L8HMC3</accession>
<dbReference type="InterPro" id="IPR009060">
    <property type="entry name" value="UBA-like_sf"/>
</dbReference>
<dbReference type="SUPFAM" id="SSF52540">
    <property type="entry name" value="P-loop containing nucleoside triphosphate hydrolases"/>
    <property type="match status" value="2"/>
</dbReference>
<dbReference type="Gene3D" id="3.40.50.300">
    <property type="entry name" value="P-loop containing nucleotide triphosphate hydrolases"/>
    <property type="match status" value="1"/>
</dbReference>
<name>A0A1L8HMC3_XENLA</name>
<evidence type="ECO:0000256" key="1">
    <source>
        <dbReference type="ARBA" id="ARBA00004123"/>
    </source>
</evidence>
<dbReference type="OMA" id="TIENWIG"/>
<keyword evidence="12" id="KW-0238">DNA-binding</keyword>
<keyword evidence="20" id="KW-1185">Reference proteome</keyword>
<dbReference type="KEGG" id="xla:443627"/>
<feature type="region of interest" description="Disordered" evidence="16">
    <location>
        <begin position="272"/>
        <end position="349"/>
    </location>
</feature>
<dbReference type="PaxDb" id="8355-A0A1L8HMC3"/>
<evidence type="ECO:0000256" key="14">
    <source>
        <dbReference type="ARBA" id="ARBA00023242"/>
    </source>
</evidence>
<dbReference type="GO" id="GO:0003678">
    <property type="term" value="F:DNA helicase activity"/>
    <property type="evidence" value="ECO:0007669"/>
    <property type="project" value="UniProtKB-EC"/>
</dbReference>
<feature type="compositionally biased region" description="Basic and acidic residues" evidence="16">
    <location>
        <begin position="178"/>
        <end position="188"/>
    </location>
</feature>
<evidence type="ECO:0000256" key="6">
    <source>
        <dbReference type="ARBA" id="ARBA00022741"/>
    </source>
</evidence>
<dbReference type="OrthoDB" id="448448at2759"/>
<protein>
    <recommendedName>
        <fullName evidence="4">DNA helicase</fullName>
        <ecNumber evidence="4">3.6.4.12</ecNumber>
    </recommendedName>
</protein>
<evidence type="ECO:0000256" key="2">
    <source>
        <dbReference type="ARBA" id="ARBA00004286"/>
    </source>
</evidence>
<dbReference type="PANTHER" id="PTHR10799">
    <property type="entry name" value="SNF2/RAD54 HELICASE FAMILY"/>
    <property type="match status" value="1"/>
</dbReference>
<dbReference type="PROSITE" id="PS51192">
    <property type="entry name" value="HELICASE_ATP_BIND_1"/>
    <property type="match status" value="1"/>
</dbReference>
<dbReference type="GO" id="GO:0031507">
    <property type="term" value="P:heterochromatin formation"/>
    <property type="evidence" value="ECO:0000318"/>
    <property type="project" value="GO_Central"/>
</dbReference>
<dbReference type="SMART" id="SM00487">
    <property type="entry name" value="DEXDc"/>
    <property type="match status" value="1"/>
</dbReference>